<dbReference type="Proteomes" id="UP000245887">
    <property type="component" value="Unassembled WGS sequence"/>
</dbReference>
<protein>
    <submittedName>
        <fullName evidence="2">Nucleotidyltransferase-like protein</fullName>
    </submittedName>
</protein>
<gene>
    <name evidence="2" type="ORF">C8D92_107227</name>
</gene>
<reference evidence="2 3" key="1">
    <citation type="submission" date="2018-04" db="EMBL/GenBank/DDBJ databases">
        <title>Genomic Encyclopedia of Type Strains, Phase IV (KMG-IV): sequencing the most valuable type-strain genomes for metagenomic binning, comparative biology and taxonomic classification.</title>
        <authorList>
            <person name="Goeker M."/>
        </authorList>
    </citation>
    <scope>NUCLEOTIDE SEQUENCE [LARGE SCALE GENOMIC DNA]</scope>
    <source>
        <strain evidence="2 3">DSM 28688</strain>
    </source>
</reference>
<feature type="domain" description="Polymerase beta nucleotidyltransferase" evidence="1">
    <location>
        <begin position="22"/>
        <end position="106"/>
    </location>
</feature>
<dbReference type="SUPFAM" id="SSF81301">
    <property type="entry name" value="Nucleotidyltransferase"/>
    <property type="match status" value="1"/>
</dbReference>
<comment type="caution">
    <text evidence="2">The sequence shown here is derived from an EMBL/GenBank/DDBJ whole genome shotgun (WGS) entry which is preliminary data.</text>
</comment>
<evidence type="ECO:0000313" key="2">
    <source>
        <dbReference type="EMBL" id="PVY75504.1"/>
    </source>
</evidence>
<dbReference type="Gene3D" id="3.30.460.10">
    <property type="entry name" value="Beta Polymerase, domain 2"/>
    <property type="match status" value="1"/>
</dbReference>
<dbReference type="Pfam" id="PF18765">
    <property type="entry name" value="Polbeta"/>
    <property type="match status" value="1"/>
</dbReference>
<sequence>MASEATSLNDQLGLPASALDGIQSVLAIHESVNGAIVYGSRAKGTYRKGSDIDLTLIAPDMPWSEFLTIEQQLDDLLLPWRIDLSLYHQIDQPDLKAHIDRVGIRLA</sequence>
<keyword evidence="2" id="KW-0808">Transferase</keyword>
<dbReference type="InterPro" id="IPR041633">
    <property type="entry name" value="Polbeta"/>
</dbReference>
<accession>A0A2U1CVQ9</accession>
<organism evidence="2 3">
    <name type="scientific">Tamilnaduibacter salinus</name>
    <dbReference type="NCBI Taxonomy" id="1484056"/>
    <lineage>
        <taxon>Bacteria</taxon>
        <taxon>Pseudomonadati</taxon>
        <taxon>Pseudomonadota</taxon>
        <taxon>Gammaproteobacteria</taxon>
        <taxon>Pseudomonadales</taxon>
        <taxon>Marinobacteraceae</taxon>
        <taxon>Tamilnaduibacter</taxon>
    </lineage>
</organism>
<dbReference type="RefSeq" id="WP_116919491.1">
    <property type="nucleotide sequence ID" value="NZ_QEKQ01000007.1"/>
</dbReference>
<dbReference type="EMBL" id="QEKQ01000007">
    <property type="protein sequence ID" value="PVY75504.1"/>
    <property type="molecule type" value="Genomic_DNA"/>
</dbReference>
<dbReference type="InterPro" id="IPR043519">
    <property type="entry name" value="NT_sf"/>
</dbReference>
<name>A0A2U1CVQ9_9GAMM</name>
<evidence type="ECO:0000313" key="3">
    <source>
        <dbReference type="Proteomes" id="UP000245887"/>
    </source>
</evidence>
<dbReference type="OrthoDB" id="9803106at2"/>
<proteinExistence type="predicted"/>
<evidence type="ECO:0000259" key="1">
    <source>
        <dbReference type="Pfam" id="PF18765"/>
    </source>
</evidence>
<dbReference type="CDD" id="cd05403">
    <property type="entry name" value="NT_KNTase_like"/>
    <property type="match status" value="1"/>
</dbReference>
<dbReference type="AlphaFoldDB" id="A0A2U1CVQ9"/>
<dbReference type="GO" id="GO:0016740">
    <property type="term" value="F:transferase activity"/>
    <property type="evidence" value="ECO:0007669"/>
    <property type="project" value="UniProtKB-KW"/>
</dbReference>